<dbReference type="InterPro" id="IPR013760">
    <property type="entry name" value="Topo_IIA-like_dom_sf"/>
</dbReference>
<evidence type="ECO:0000256" key="6">
    <source>
        <dbReference type="ARBA" id="ARBA00022741"/>
    </source>
</evidence>
<dbReference type="EC" id="5.6.2.2" evidence="13"/>
<dbReference type="InterPro" id="IPR020568">
    <property type="entry name" value="Ribosomal_Su5_D2-typ_SF"/>
</dbReference>
<dbReference type="SMART" id="SM00433">
    <property type="entry name" value="TOP2c"/>
    <property type="match status" value="1"/>
</dbReference>
<evidence type="ECO:0000256" key="11">
    <source>
        <dbReference type="ARBA" id="ARBA00023235"/>
    </source>
</evidence>
<organism evidence="17 18">
    <name type="scientific">Cafeteria roenbergensis</name>
    <name type="common">Marine flagellate</name>
    <dbReference type="NCBI Taxonomy" id="33653"/>
    <lineage>
        <taxon>Eukaryota</taxon>
        <taxon>Sar</taxon>
        <taxon>Stramenopiles</taxon>
        <taxon>Bigyra</taxon>
        <taxon>Opalozoa</taxon>
        <taxon>Bicosoecida</taxon>
        <taxon>Cafeteriaceae</taxon>
        <taxon>Cafeteria</taxon>
    </lineage>
</organism>
<feature type="region of interest" description="Disordered" evidence="14">
    <location>
        <begin position="778"/>
        <end position="806"/>
    </location>
</feature>
<keyword evidence="9 12" id="KW-0799">Topoisomerase</keyword>
<dbReference type="EMBL" id="VLTN01000070">
    <property type="protein sequence ID" value="KAA0147259.1"/>
    <property type="molecule type" value="Genomic_DNA"/>
</dbReference>
<dbReference type="GO" id="GO:0003918">
    <property type="term" value="F:DNA topoisomerase type II (double strand cut, ATP-hydrolyzing) activity"/>
    <property type="evidence" value="ECO:0007669"/>
    <property type="project" value="UniProtKB-UniRule"/>
</dbReference>
<dbReference type="Gene3D" id="3.30.230.10">
    <property type="match status" value="1"/>
</dbReference>
<keyword evidence="6 13" id="KW-0547">Nucleotide-binding</keyword>
<dbReference type="Gene3D" id="3.30.1490.30">
    <property type="match status" value="1"/>
</dbReference>
<dbReference type="InterPro" id="IPR050634">
    <property type="entry name" value="DNA_Topoisomerase_II"/>
</dbReference>
<dbReference type="Pfam" id="PF01751">
    <property type="entry name" value="Toprim"/>
    <property type="match status" value="1"/>
</dbReference>
<evidence type="ECO:0000256" key="9">
    <source>
        <dbReference type="ARBA" id="ARBA00023029"/>
    </source>
</evidence>
<dbReference type="Pfam" id="PF16898">
    <property type="entry name" value="TOPRIM_C"/>
    <property type="match status" value="1"/>
</dbReference>
<dbReference type="Proteomes" id="UP000323011">
    <property type="component" value="Unassembled WGS sequence"/>
</dbReference>
<keyword evidence="5" id="KW-0479">Metal-binding</keyword>
<dbReference type="Pfam" id="PF00521">
    <property type="entry name" value="DNA_topoisoIV"/>
    <property type="match status" value="2"/>
</dbReference>
<keyword evidence="10 12" id="KW-0238">DNA-binding</keyword>
<dbReference type="SUPFAM" id="SSF55874">
    <property type="entry name" value="ATPase domain of HSP90 chaperone/DNA topoisomerase II/histidine kinase"/>
    <property type="match status" value="1"/>
</dbReference>
<dbReference type="Gene3D" id="3.30.1360.40">
    <property type="match status" value="1"/>
</dbReference>
<accession>A0A5A8C3Z7</accession>
<protein>
    <recommendedName>
        <fullName evidence="13">DNA topoisomerase 2</fullName>
        <ecNumber evidence="13">5.6.2.2</ecNumber>
    </recommendedName>
</protein>
<evidence type="ECO:0000313" key="17">
    <source>
        <dbReference type="EMBL" id="KAA0147259.1"/>
    </source>
</evidence>
<dbReference type="PROSITE" id="PS52040">
    <property type="entry name" value="TOPO_IIA"/>
    <property type="match status" value="1"/>
</dbReference>
<evidence type="ECO:0000259" key="15">
    <source>
        <dbReference type="PROSITE" id="PS50880"/>
    </source>
</evidence>
<sequence length="1424" mass="148452">MYIGSVEPRASTCWVPREKATTVGEGEAAAVCRMEEKELRPVPGLVKLLDELLVNAMDNHQRDRRGTTRIDVSIDERAGVITVTNTGRPVPAQLHRSEGVWVPELVFGHLLTGSNFASGASAAGSEGGAGAGSAESDGAVGVGGRHGYGAKLANIFAKRFEVTVGDAAAGRLYRQRWEANMGTVFAPETAPFPARGADGPQWQAVDATAGEAGWAGPADASVPWLSPPSADAVAGAGGSQSFTSVSFQVDLARFGRREGQGIDRASASQMRRRVWDAAGLLGQPGDEKAPSGSAARKGVAVTLNGRLLSVGGFPGYCSLFPPAAGREALLEEAGLAPGLVAHAKCGPRWEVGVGLASADSGRGGEAVSFVNGVFTAGGGAHVDVVTDELARRLAERIAPRVKAALAKDTSADASSAPAVTAASVRPHLRVFVSCRVAEPAFDSQTKERLTCAPAALGSLPAIPDRLVREAAATGIEAAVVAAALSRQQADTARAVRKLRVASKQAAGAGARARQVVDVPKLEDASLAGTARAEECTLILTEGDSAKALAVAGLAVVGRQTFGVFPLRGKLLNVRDLPLKAALENQEIRGIVTAMGLEPGRAYAGGLAEARSLLRYGRVMIMADQDNDGSHIKGLVLNMIHTLWPALLRGDGSAGDAGAASFVEAFITPVIKARRGSSEVRDFFSERAYQEWSDALPAAERARWSIKYYKGLGTSTAAEGRQYFSDLPRHRVPIVWGGDGDGDRVDMAFAKSRADDRKAWLLAAPAEVRSRVALCHQAGLPQAPGDSPPASEPRAPEQRRGEGAVSAPLPVGTFIDEELIEFSWADVHRSIPSVVDGLKPSQRKVLFACLARARKGGVSTGEGGAEYKVAQLAGAVAEATAYHHGEASLISTIVNMAQDYVGANNLPLLEPRGQFGTRLAGGKDAASARYIFTRLSPATRRLFPAVDDTLLPRCEDDGAKVEPVAYAPVIPLALVNGAAGIGTGWSTHVPMHGPGDVLAAVRGALERAPADLLALAGAHGVPSAEQAGAPAAADWAQAVRWDDGAARRWEELARDATAALFPGQQWAQDGHLLPWARGFAGGVKLVEAASSPAVETVGLADVFDYDAYAHEARAPSSKRTAEARRRAAARAAATAAGAAQGSAEQDAIAALAACDAAAEEAAAQGRPLAVRVQELPVGRWGEVFKRTLASLVERGLADDVIEASTDTRVDVTVALTPQGAAEAARHGVSRLLRLHSSEGLGNMHLFDPCGRIRRYPSASAVIGDFMPVRLALYARRRAAEEARLAAEREAAETRARFIEDVVRGRIDLAGRSGADVEAALSAMGYAPSSHAGAPGLGRGAAGDSGSSHHPDDADNDGGSSGAFEHLLRLPIRELTSENVAKNHARAARATASLESIQNSTPAGLWAADLDALEAALEPVAGHWRR</sequence>
<dbReference type="GO" id="GO:0003677">
    <property type="term" value="F:DNA binding"/>
    <property type="evidence" value="ECO:0007669"/>
    <property type="project" value="UniProtKB-UniRule"/>
</dbReference>
<dbReference type="PANTHER" id="PTHR10169">
    <property type="entry name" value="DNA TOPOISOMERASE/GYRASE"/>
    <property type="match status" value="1"/>
</dbReference>
<dbReference type="InterPro" id="IPR001241">
    <property type="entry name" value="Topo_IIA"/>
</dbReference>
<evidence type="ECO:0000259" key="16">
    <source>
        <dbReference type="PROSITE" id="PS52040"/>
    </source>
</evidence>
<feature type="active site" description="O-(5'-phospho-DNA)-tyrosine intermediate" evidence="12">
    <location>
        <position position="929"/>
    </location>
</feature>
<comment type="function">
    <text evidence="13">Control of topological states of DNA by transient breakage and subsequent rejoining of DNA strands. Topoisomerase II makes double-strand breaks.</text>
</comment>
<comment type="cofactor">
    <cofactor evidence="3">
        <name>Mg(2+)</name>
        <dbReference type="ChEBI" id="CHEBI:18420"/>
    </cofactor>
</comment>
<dbReference type="InterPro" id="IPR001154">
    <property type="entry name" value="TopoII_euk"/>
</dbReference>
<evidence type="ECO:0000256" key="12">
    <source>
        <dbReference type="PROSITE-ProRule" id="PRU01384"/>
    </source>
</evidence>
<dbReference type="PROSITE" id="PS00177">
    <property type="entry name" value="TOPOISOMERASE_II"/>
    <property type="match status" value="1"/>
</dbReference>
<keyword evidence="11 12" id="KW-0413">Isomerase</keyword>
<dbReference type="InterPro" id="IPR013759">
    <property type="entry name" value="Topo_IIA_B_C"/>
</dbReference>
<dbReference type="InterPro" id="IPR013757">
    <property type="entry name" value="Topo_IIA_A_a_sf"/>
</dbReference>
<gene>
    <name evidence="17" type="ORF">FNF29_07520</name>
</gene>
<dbReference type="Pfam" id="PF00204">
    <property type="entry name" value="DNA_gyraseB"/>
    <property type="match status" value="1"/>
</dbReference>
<evidence type="ECO:0000256" key="14">
    <source>
        <dbReference type="SAM" id="MobiDB-lite"/>
    </source>
</evidence>
<dbReference type="SMART" id="SM00434">
    <property type="entry name" value="TOP4c"/>
    <property type="match status" value="1"/>
</dbReference>
<reference evidence="17 18" key="1">
    <citation type="submission" date="2019-07" db="EMBL/GenBank/DDBJ databases">
        <title>Genomes of Cafeteria roenbergensis.</title>
        <authorList>
            <person name="Fischer M.G."/>
            <person name="Hackl T."/>
            <person name="Roman M."/>
        </authorList>
    </citation>
    <scope>NUCLEOTIDE SEQUENCE [LARGE SCALE GENOMIC DNA]</scope>
    <source>
        <strain evidence="17 18">BVI</strain>
    </source>
</reference>
<evidence type="ECO:0000256" key="10">
    <source>
        <dbReference type="ARBA" id="ARBA00023125"/>
    </source>
</evidence>
<dbReference type="InterPro" id="IPR013758">
    <property type="entry name" value="Topo_IIA_A/C_ab"/>
</dbReference>
<dbReference type="Gene3D" id="3.30.565.10">
    <property type="entry name" value="Histidine kinase-like ATPase, C-terminal domain"/>
    <property type="match status" value="1"/>
</dbReference>
<dbReference type="FunFam" id="3.40.50.670:FF:000001">
    <property type="entry name" value="DNA topoisomerase 2"/>
    <property type="match status" value="1"/>
</dbReference>
<comment type="caution">
    <text evidence="17">The sequence shown here is derived from an EMBL/GenBank/DDBJ whole genome shotgun (WGS) entry which is preliminary data.</text>
</comment>
<dbReference type="GO" id="GO:0005524">
    <property type="term" value="F:ATP binding"/>
    <property type="evidence" value="ECO:0007669"/>
    <property type="project" value="UniProtKB-UniRule"/>
</dbReference>
<dbReference type="GO" id="GO:0006265">
    <property type="term" value="P:DNA topological change"/>
    <property type="evidence" value="ECO:0007669"/>
    <property type="project" value="UniProtKB-UniRule"/>
</dbReference>
<evidence type="ECO:0000256" key="4">
    <source>
        <dbReference type="ARBA" id="ARBA00011080"/>
    </source>
</evidence>
<dbReference type="InterPro" id="IPR006171">
    <property type="entry name" value="TOPRIM_dom"/>
</dbReference>
<dbReference type="GO" id="GO:0046872">
    <property type="term" value="F:metal ion binding"/>
    <property type="evidence" value="ECO:0007669"/>
    <property type="project" value="UniProtKB-KW"/>
</dbReference>
<dbReference type="OMA" id="HARCETV"/>
<evidence type="ECO:0000256" key="3">
    <source>
        <dbReference type="ARBA" id="ARBA00001946"/>
    </source>
</evidence>
<keyword evidence="7 13" id="KW-0067">ATP-binding</keyword>
<dbReference type="InterPro" id="IPR036890">
    <property type="entry name" value="HATPase_C_sf"/>
</dbReference>
<dbReference type="GO" id="GO:0000712">
    <property type="term" value="P:resolution of meiotic recombination intermediates"/>
    <property type="evidence" value="ECO:0007669"/>
    <property type="project" value="TreeGrafter"/>
</dbReference>
<dbReference type="Gene3D" id="3.40.50.670">
    <property type="match status" value="1"/>
</dbReference>
<evidence type="ECO:0000256" key="7">
    <source>
        <dbReference type="ARBA" id="ARBA00022840"/>
    </source>
</evidence>
<dbReference type="Gene3D" id="3.90.199.10">
    <property type="entry name" value="Topoisomerase II, domain 5"/>
    <property type="match status" value="1"/>
</dbReference>
<comment type="similarity">
    <text evidence="4 13">Belongs to the type II topoisomerase family.</text>
</comment>
<feature type="domain" description="Toprim" evidence="15">
    <location>
        <begin position="535"/>
        <end position="662"/>
    </location>
</feature>
<dbReference type="SUPFAM" id="SSF56719">
    <property type="entry name" value="Type II DNA topoisomerase"/>
    <property type="match status" value="2"/>
</dbReference>
<evidence type="ECO:0000256" key="2">
    <source>
        <dbReference type="ARBA" id="ARBA00001913"/>
    </source>
</evidence>
<comment type="cofactor">
    <cofactor evidence="2">
        <name>Ca(2+)</name>
        <dbReference type="ChEBI" id="CHEBI:29108"/>
    </cofactor>
</comment>
<name>A0A5A8C3Z7_CAFRO</name>
<dbReference type="PANTHER" id="PTHR10169:SF38">
    <property type="entry name" value="DNA TOPOISOMERASE 2"/>
    <property type="match status" value="1"/>
</dbReference>
<evidence type="ECO:0000256" key="1">
    <source>
        <dbReference type="ARBA" id="ARBA00000185"/>
    </source>
</evidence>
<dbReference type="InterPro" id="IPR018522">
    <property type="entry name" value="TopoIIA_CS"/>
</dbReference>
<dbReference type="PRINTS" id="PR01158">
    <property type="entry name" value="TOPISMRASEII"/>
</dbReference>
<dbReference type="PROSITE" id="PS50880">
    <property type="entry name" value="TOPRIM"/>
    <property type="match status" value="1"/>
</dbReference>
<dbReference type="GO" id="GO:0005634">
    <property type="term" value="C:nucleus"/>
    <property type="evidence" value="ECO:0007669"/>
    <property type="project" value="TreeGrafter"/>
</dbReference>
<feature type="domain" description="Topo IIA-type catalytic" evidence="16">
    <location>
        <begin position="830"/>
        <end position="1408"/>
    </location>
</feature>
<comment type="catalytic activity">
    <reaction evidence="1 12 13">
        <text>ATP-dependent breakage, passage and rejoining of double-stranded DNA.</text>
        <dbReference type="EC" id="5.6.2.2"/>
    </reaction>
</comment>
<dbReference type="InterPro" id="IPR014721">
    <property type="entry name" value="Ribsml_uS5_D2-typ_fold_subgr"/>
</dbReference>
<evidence type="ECO:0000256" key="8">
    <source>
        <dbReference type="ARBA" id="ARBA00022842"/>
    </source>
</evidence>
<comment type="subunit">
    <text evidence="13">Homodimer.</text>
</comment>
<dbReference type="InterPro" id="IPR031660">
    <property type="entry name" value="TOPRIM_C"/>
</dbReference>
<proteinExistence type="inferred from homology"/>
<evidence type="ECO:0000256" key="5">
    <source>
        <dbReference type="ARBA" id="ARBA00022723"/>
    </source>
</evidence>
<dbReference type="PRINTS" id="PR00418">
    <property type="entry name" value="TPI2FAMILY"/>
</dbReference>
<dbReference type="SUPFAM" id="SSF54211">
    <property type="entry name" value="Ribosomal protein S5 domain 2-like"/>
    <property type="match status" value="1"/>
</dbReference>
<feature type="region of interest" description="Disordered" evidence="14">
    <location>
        <begin position="1330"/>
        <end position="1361"/>
    </location>
</feature>
<evidence type="ECO:0000256" key="13">
    <source>
        <dbReference type="RuleBase" id="RU362094"/>
    </source>
</evidence>
<dbReference type="InterPro" id="IPR013506">
    <property type="entry name" value="Topo_IIA_bsu_dom2"/>
</dbReference>
<dbReference type="FunFam" id="3.90.199.10:FF:000002">
    <property type="entry name" value="DNA topoisomerase 2"/>
    <property type="match status" value="1"/>
</dbReference>
<keyword evidence="8" id="KW-0460">Magnesium</keyword>
<keyword evidence="18" id="KW-1185">Reference proteome</keyword>
<evidence type="ECO:0000313" key="18">
    <source>
        <dbReference type="Proteomes" id="UP000323011"/>
    </source>
</evidence>
<dbReference type="InterPro" id="IPR002205">
    <property type="entry name" value="Topo_IIA_dom_A"/>
</dbReference>
<dbReference type="GO" id="GO:0000819">
    <property type="term" value="P:sister chromatid segregation"/>
    <property type="evidence" value="ECO:0007669"/>
    <property type="project" value="TreeGrafter"/>
</dbReference>
<dbReference type="Gene3D" id="1.10.268.10">
    <property type="entry name" value="Topoisomerase, domain 3"/>
    <property type="match status" value="1"/>
</dbReference>